<name>A0A8K1ZW46_9CYAN</name>
<dbReference type="Proteomes" id="UP000607397">
    <property type="component" value="Unassembled WGS sequence"/>
</dbReference>
<feature type="region of interest" description="Disordered" evidence="1">
    <location>
        <begin position="17"/>
        <end position="80"/>
    </location>
</feature>
<dbReference type="AlphaFoldDB" id="A0A8K1ZW46"/>
<organism evidence="2 3">
    <name type="scientific">Petrachloros mirabilis ULC683</name>
    <dbReference type="NCBI Taxonomy" id="2781853"/>
    <lineage>
        <taxon>Bacteria</taxon>
        <taxon>Bacillati</taxon>
        <taxon>Cyanobacteriota</taxon>
        <taxon>Cyanophyceae</taxon>
        <taxon>Synechococcales</taxon>
        <taxon>Petrachlorosaceae</taxon>
        <taxon>Petrachloros</taxon>
        <taxon>Petrachloros mirabilis</taxon>
    </lineage>
</organism>
<evidence type="ECO:0000313" key="2">
    <source>
        <dbReference type="EMBL" id="NCJ05202.1"/>
    </source>
</evidence>
<dbReference type="EMBL" id="WVIC01000002">
    <property type="protein sequence ID" value="NCJ05202.1"/>
    <property type="molecule type" value="Genomic_DNA"/>
</dbReference>
<evidence type="ECO:0000256" key="1">
    <source>
        <dbReference type="SAM" id="MobiDB-lite"/>
    </source>
</evidence>
<comment type="caution">
    <text evidence="2">The sequence shown here is derived from an EMBL/GenBank/DDBJ whole genome shotgun (WGS) entry which is preliminary data.</text>
</comment>
<accession>A0A8K1ZW46</accession>
<evidence type="ECO:0000313" key="3">
    <source>
        <dbReference type="Proteomes" id="UP000607397"/>
    </source>
</evidence>
<keyword evidence="3" id="KW-1185">Reference proteome</keyword>
<proteinExistence type="predicted"/>
<gene>
    <name evidence="2" type="ORF">GS597_01435</name>
</gene>
<reference evidence="2" key="1">
    <citation type="submission" date="2019-12" db="EMBL/GenBank/DDBJ databases">
        <title>High-Quality draft genome sequences of three cyanobacteria isolated from the limestone walls of the Old Cathedral of Coimbra.</title>
        <authorList>
            <person name="Tiago I."/>
            <person name="Soares F."/>
            <person name="Portugal A."/>
        </authorList>
    </citation>
    <scope>NUCLEOTIDE SEQUENCE [LARGE SCALE GENOMIC DNA]</scope>
    <source>
        <strain evidence="2">C</strain>
    </source>
</reference>
<dbReference type="RefSeq" id="WP_161823682.1">
    <property type="nucleotide sequence ID" value="NZ_WVIC01000002.1"/>
</dbReference>
<protein>
    <submittedName>
        <fullName evidence="2">Uncharacterized protein</fullName>
    </submittedName>
</protein>
<sequence length="80" mass="8703">MDRYRVVTPLMVDGKRIERGQITTLSPEQAAPLKSLNPPAVEILEPPPTPKEGKAGGTRQTASKQRTARKAQPEEPVSEA</sequence>